<accession>A0ABW2YHG4</accession>
<organism evidence="1 2">
    <name type="scientific">Lysobacter brunescens</name>
    <dbReference type="NCBI Taxonomy" id="262323"/>
    <lineage>
        <taxon>Bacteria</taxon>
        <taxon>Pseudomonadati</taxon>
        <taxon>Pseudomonadota</taxon>
        <taxon>Gammaproteobacteria</taxon>
        <taxon>Lysobacterales</taxon>
        <taxon>Lysobacteraceae</taxon>
        <taxon>Lysobacter</taxon>
    </lineage>
</organism>
<name>A0ABW2YHG4_9GAMM</name>
<reference evidence="2" key="1">
    <citation type="journal article" date="2019" name="Int. J. Syst. Evol. Microbiol.">
        <title>The Global Catalogue of Microorganisms (GCM) 10K type strain sequencing project: providing services to taxonomists for standard genome sequencing and annotation.</title>
        <authorList>
            <consortium name="The Broad Institute Genomics Platform"/>
            <consortium name="The Broad Institute Genome Sequencing Center for Infectious Disease"/>
            <person name="Wu L."/>
            <person name="Ma J."/>
        </authorList>
    </citation>
    <scope>NUCLEOTIDE SEQUENCE [LARGE SCALE GENOMIC DNA]</scope>
    <source>
        <strain evidence="2">CCUG 55585</strain>
    </source>
</reference>
<keyword evidence="2" id="KW-1185">Reference proteome</keyword>
<evidence type="ECO:0000313" key="1">
    <source>
        <dbReference type="EMBL" id="MFD0727182.1"/>
    </source>
</evidence>
<protein>
    <submittedName>
        <fullName evidence="1">ADP-ribosylation/crystallin J1</fullName>
    </submittedName>
</protein>
<dbReference type="RefSeq" id="WP_386825677.1">
    <property type="nucleotide sequence ID" value="NZ_JBHTIF010000004.1"/>
</dbReference>
<evidence type="ECO:0000313" key="2">
    <source>
        <dbReference type="Proteomes" id="UP001597110"/>
    </source>
</evidence>
<gene>
    <name evidence="1" type="ORF">ACFQ0E_16425</name>
</gene>
<proteinExistence type="predicted"/>
<dbReference type="EMBL" id="JBHTIF010000004">
    <property type="protein sequence ID" value="MFD0727182.1"/>
    <property type="molecule type" value="Genomic_DNA"/>
</dbReference>
<sequence length="145" mass="16554">MRRVRRSSDGTPAMNDFSGAIEIDGDCVVMYRPTGPEELALVEASGFRRWPPRLPEQPIFYPVTNERYAMEIATRWNIRDSGVGYVTRFRVRKACVDRYAVQKVGGAHHTEWWVPAEELDAFNDEIVGLIEVIGEYRHDPEATAP</sequence>
<comment type="caution">
    <text evidence="1">The sequence shown here is derived from an EMBL/GenBank/DDBJ whole genome shotgun (WGS) entry which is preliminary data.</text>
</comment>
<dbReference type="Proteomes" id="UP001597110">
    <property type="component" value="Unassembled WGS sequence"/>
</dbReference>